<evidence type="ECO:0000313" key="2">
    <source>
        <dbReference type="Proteomes" id="UP001056120"/>
    </source>
</evidence>
<gene>
    <name evidence="1" type="ORF">L1987_79729</name>
</gene>
<accession>A0ACB8YL57</accession>
<proteinExistence type="predicted"/>
<organism evidence="1 2">
    <name type="scientific">Smallanthus sonchifolius</name>
    <dbReference type="NCBI Taxonomy" id="185202"/>
    <lineage>
        <taxon>Eukaryota</taxon>
        <taxon>Viridiplantae</taxon>
        <taxon>Streptophyta</taxon>
        <taxon>Embryophyta</taxon>
        <taxon>Tracheophyta</taxon>
        <taxon>Spermatophyta</taxon>
        <taxon>Magnoliopsida</taxon>
        <taxon>eudicotyledons</taxon>
        <taxon>Gunneridae</taxon>
        <taxon>Pentapetalae</taxon>
        <taxon>asterids</taxon>
        <taxon>campanulids</taxon>
        <taxon>Asterales</taxon>
        <taxon>Asteraceae</taxon>
        <taxon>Asteroideae</taxon>
        <taxon>Heliantheae alliance</taxon>
        <taxon>Millerieae</taxon>
        <taxon>Smallanthus</taxon>
    </lineage>
</organism>
<comment type="caution">
    <text evidence="1">The sequence shown here is derived from an EMBL/GenBank/DDBJ whole genome shotgun (WGS) entry which is preliminary data.</text>
</comment>
<protein>
    <submittedName>
        <fullName evidence="1">Uncharacterized protein</fullName>
    </submittedName>
</protein>
<dbReference type="EMBL" id="CM042044">
    <property type="protein sequence ID" value="KAI3686059.1"/>
    <property type="molecule type" value="Genomic_DNA"/>
</dbReference>
<reference evidence="2" key="1">
    <citation type="journal article" date="2022" name="Mol. Ecol. Resour.">
        <title>The genomes of chicory, endive, great burdock and yacon provide insights into Asteraceae palaeo-polyploidization history and plant inulin production.</title>
        <authorList>
            <person name="Fan W."/>
            <person name="Wang S."/>
            <person name="Wang H."/>
            <person name="Wang A."/>
            <person name="Jiang F."/>
            <person name="Liu H."/>
            <person name="Zhao H."/>
            <person name="Xu D."/>
            <person name="Zhang Y."/>
        </authorList>
    </citation>
    <scope>NUCLEOTIDE SEQUENCE [LARGE SCALE GENOMIC DNA]</scope>
    <source>
        <strain evidence="2">cv. Yunnan</strain>
    </source>
</reference>
<reference evidence="1 2" key="2">
    <citation type="journal article" date="2022" name="Mol. Ecol. Resour.">
        <title>The genomes of chicory, endive, great burdock and yacon provide insights into Asteraceae paleo-polyploidization history and plant inulin production.</title>
        <authorList>
            <person name="Fan W."/>
            <person name="Wang S."/>
            <person name="Wang H."/>
            <person name="Wang A."/>
            <person name="Jiang F."/>
            <person name="Liu H."/>
            <person name="Zhao H."/>
            <person name="Xu D."/>
            <person name="Zhang Y."/>
        </authorList>
    </citation>
    <scope>NUCLEOTIDE SEQUENCE [LARGE SCALE GENOMIC DNA]</scope>
    <source>
        <strain evidence="2">cv. Yunnan</strain>
        <tissue evidence="1">Leaves</tissue>
    </source>
</reference>
<evidence type="ECO:0000313" key="1">
    <source>
        <dbReference type="EMBL" id="KAI3686059.1"/>
    </source>
</evidence>
<sequence>MLSISFKFETNVDQFNKNLGRVLDKLGVTTSSFAPATVVAAPAGAGADAAEVVEEKTEFDVVIDDVPSNARIAAIKAVRGLTSLALKEVKELIEGLSKKFKEGVSRDGAEDAKKRLEEAKAKVSIV</sequence>
<dbReference type="Proteomes" id="UP001056120">
    <property type="component" value="Linkage Group LG27"/>
</dbReference>
<keyword evidence="2" id="KW-1185">Reference proteome</keyword>
<name>A0ACB8YL57_9ASTR</name>